<gene>
    <name evidence="2" type="ORF">PECAL_2P17630</name>
</gene>
<proteinExistence type="predicted"/>
<accession>A0A8J2SBR2</accession>
<feature type="compositionally biased region" description="Pro residues" evidence="1">
    <location>
        <begin position="65"/>
        <end position="76"/>
    </location>
</feature>
<keyword evidence="3" id="KW-1185">Reference proteome</keyword>
<comment type="caution">
    <text evidence="2">The sequence shown here is derived from an EMBL/GenBank/DDBJ whole genome shotgun (WGS) entry which is preliminary data.</text>
</comment>
<reference evidence="2" key="1">
    <citation type="submission" date="2021-11" db="EMBL/GenBank/DDBJ databases">
        <authorList>
            <consortium name="Genoscope - CEA"/>
            <person name="William W."/>
        </authorList>
    </citation>
    <scope>NUCLEOTIDE SEQUENCE</scope>
</reference>
<dbReference type="Proteomes" id="UP000789595">
    <property type="component" value="Unassembled WGS sequence"/>
</dbReference>
<evidence type="ECO:0000256" key="1">
    <source>
        <dbReference type="SAM" id="MobiDB-lite"/>
    </source>
</evidence>
<sequence>LCPRTRRQPKHDEIMGKGAHGGHRGGHRGHHGFHGRGHGGGPFGPLGLLCEMICLCGLCATLFGSPPPPPPPPPPAYGQAPVAQNPMYQAPPPYNG</sequence>
<dbReference type="AlphaFoldDB" id="A0A8J2SBR2"/>
<feature type="non-terminal residue" evidence="2">
    <location>
        <position position="1"/>
    </location>
</feature>
<dbReference type="EMBL" id="CAKKNE010000002">
    <property type="protein sequence ID" value="CAH0368690.1"/>
    <property type="molecule type" value="Genomic_DNA"/>
</dbReference>
<feature type="region of interest" description="Disordered" evidence="1">
    <location>
        <begin position="65"/>
        <end position="96"/>
    </location>
</feature>
<feature type="region of interest" description="Disordered" evidence="1">
    <location>
        <begin position="1"/>
        <end position="38"/>
    </location>
</feature>
<feature type="compositionally biased region" description="Basic residues" evidence="1">
    <location>
        <begin position="20"/>
        <end position="37"/>
    </location>
</feature>
<evidence type="ECO:0000313" key="2">
    <source>
        <dbReference type="EMBL" id="CAH0368690.1"/>
    </source>
</evidence>
<protein>
    <submittedName>
        <fullName evidence="2">Uncharacterized protein</fullName>
    </submittedName>
</protein>
<name>A0A8J2SBR2_9STRA</name>
<organism evidence="2 3">
    <name type="scientific">Pelagomonas calceolata</name>
    <dbReference type="NCBI Taxonomy" id="35677"/>
    <lineage>
        <taxon>Eukaryota</taxon>
        <taxon>Sar</taxon>
        <taxon>Stramenopiles</taxon>
        <taxon>Ochrophyta</taxon>
        <taxon>Pelagophyceae</taxon>
        <taxon>Pelagomonadales</taxon>
        <taxon>Pelagomonadaceae</taxon>
        <taxon>Pelagomonas</taxon>
    </lineage>
</organism>
<evidence type="ECO:0000313" key="3">
    <source>
        <dbReference type="Proteomes" id="UP000789595"/>
    </source>
</evidence>